<reference evidence="1 2" key="1">
    <citation type="submission" date="2013-08" db="EMBL/GenBank/DDBJ databases">
        <title>Lactobacillus wasatchii sp. WDC04, a late gas producing bacteria isolated from aged chedder cheese.</title>
        <authorList>
            <person name="Oberg C.J."/>
            <person name="Culumber M."/>
            <person name="McMahon D.J."/>
            <person name="Broadbent J.R."/>
            <person name="Oberg T.S."/>
            <person name="Ortaki F."/>
        </authorList>
    </citation>
    <scope>NUCLEOTIDE SEQUENCE [LARGE SCALE GENOMIC DNA]</scope>
    <source>
        <strain evidence="1 2">WDC04</strain>
    </source>
</reference>
<evidence type="ECO:0000313" key="2">
    <source>
        <dbReference type="Proteomes" id="UP000032279"/>
    </source>
</evidence>
<dbReference type="Proteomes" id="UP000032279">
    <property type="component" value="Unassembled WGS sequence"/>
</dbReference>
<dbReference type="STRING" id="1335616.WDC_1379"/>
<keyword evidence="2" id="KW-1185">Reference proteome</keyword>
<protein>
    <recommendedName>
        <fullName evidence="3">Carboxyvinyl-carboxyphosphonate phosphorylmutase</fullName>
    </recommendedName>
</protein>
<sequence length="175" mass="19162">MTLTNIFSNSTNQIIPAAGDGQTINALDEADFPAILLDGTLTTQTLLGENNQGLLSLSEYAKFLRDMHLKATSPLIADLQSGFGSPLNTYYAAQELERSGGSTLLLNDQLYPSHSIDQPQTTTPEDLLGKTRAAKDGLENPETQLWIKLEGLWDYGITGAWQRISYLEKAVPMPF</sequence>
<dbReference type="Pfam" id="PF13714">
    <property type="entry name" value="PEP_mutase"/>
    <property type="match status" value="1"/>
</dbReference>
<dbReference type="PATRIC" id="fig|1335616.4.peg.1381"/>
<dbReference type="EMBL" id="AWTT01000034">
    <property type="protein sequence ID" value="KIS03041.1"/>
    <property type="molecule type" value="Genomic_DNA"/>
</dbReference>
<organism evidence="1 2">
    <name type="scientific">Paucilactobacillus wasatchensis</name>
    <dbReference type="NCBI Taxonomy" id="1335616"/>
    <lineage>
        <taxon>Bacteria</taxon>
        <taxon>Bacillati</taxon>
        <taxon>Bacillota</taxon>
        <taxon>Bacilli</taxon>
        <taxon>Lactobacillales</taxon>
        <taxon>Lactobacillaceae</taxon>
        <taxon>Paucilactobacillus</taxon>
    </lineage>
</organism>
<dbReference type="RefSeq" id="WP_052497818.1">
    <property type="nucleotide sequence ID" value="NZ_AWTT01000034.1"/>
</dbReference>
<dbReference type="InterPro" id="IPR040442">
    <property type="entry name" value="Pyrv_kinase-like_dom_sf"/>
</dbReference>
<dbReference type="AlphaFoldDB" id="A0A0D1A8E1"/>
<evidence type="ECO:0008006" key="3">
    <source>
        <dbReference type="Google" id="ProtNLM"/>
    </source>
</evidence>
<dbReference type="GO" id="GO:0003824">
    <property type="term" value="F:catalytic activity"/>
    <property type="evidence" value="ECO:0007669"/>
    <property type="project" value="InterPro"/>
</dbReference>
<gene>
    <name evidence="1" type="ORF">WDC_1379</name>
</gene>
<dbReference type="SUPFAM" id="SSF51621">
    <property type="entry name" value="Phosphoenolpyruvate/pyruvate domain"/>
    <property type="match status" value="1"/>
</dbReference>
<comment type="caution">
    <text evidence="1">The sequence shown here is derived from an EMBL/GenBank/DDBJ whole genome shotgun (WGS) entry which is preliminary data.</text>
</comment>
<dbReference type="Gene3D" id="3.20.20.60">
    <property type="entry name" value="Phosphoenolpyruvate-binding domains"/>
    <property type="match status" value="1"/>
</dbReference>
<proteinExistence type="predicted"/>
<name>A0A0D1A8E1_9LACO</name>
<evidence type="ECO:0000313" key="1">
    <source>
        <dbReference type="EMBL" id="KIS03041.1"/>
    </source>
</evidence>
<dbReference type="InterPro" id="IPR015813">
    <property type="entry name" value="Pyrv/PenolPyrv_kinase-like_dom"/>
</dbReference>
<accession>A0A0D1A8E1</accession>